<evidence type="ECO:0000256" key="1">
    <source>
        <dbReference type="SAM" id="Phobius"/>
    </source>
</evidence>
<dbReference type="RefSeq" id="WP_006790617.1">
    <property type="nucleotide sequence ID" value="NZ_JH417605.1"/>
</dbReference>
<evidence type="ECO:0000313" key="3">
    <source>
        <dbReference type="Proteomes" id="UP000005481"/>
    </source>
</evidence>
<name>G9YJ06_9FIRM</name>
<sequence>MFKKTPLGEFGFKLVKQDTRQVIPLCQSITRTTINGLDTARTELYCFHAEAGDYILALTDGASLRDKLVASAANVINRQDVDYSLFSIQVYKKTFAVLTVLCILGIIAGLIGMASGIILSLAL</sequence>
<keyword evidence="1" id="KW-0812">Transmembrane</keyword>
<dbReference type="eggNOG" id="ENOG5030ZKM">
    <property type="taxonomic scope" value="Bacteria"/>
</dbReference>
<keyword evidence="3" id="KW-1185">Reference proteome</keyword>
<dbReference type="EMBL" id="AGCJ01000072">
    <property type="protein sequence ID" value="EHM39148.1"/>
    <property type="molecule type" value="Genomic_DNA"/>
</dbReference>
<gene>
    <name evidence="2" type="ORF">HMPREF0080_01650</name>
</gene>
<dbReference type="STRING" id="861450.HMPREF0080_01650"/>
<feature type="transmembrane region" description="Helical" evidence="1">
    <location>
        <begin position="95"/>
        <end position="122"/>
    </location>
</feature>
<proteinExistence type="predicted"/>
<comment type="caution">
    <text evidence="2">The sequence shown here is derived from an EMBL/GenBank/DDBJ whole genome shotgun (WGS) entry which is preliminary data.</text>
</comment>
<protein>
    <submittedName>
        <fullName evidence="2">Uncharacterized protein</fullName>
    </submittedName>
</protein>
<dbReference type="Proteomes" id="UP000005481">
    <property type="component" value="Unassembled WGS sequence"/>
</dbReference>
<keyword evidence="1" id="KW-0472">Membrane</keyword>
<organism evidence="2 3">
    <name type="scientific">Anaeroglobus geminatus F0357</name>
    <dbReference type="NCBI Taxonomy" id="861450"/>
    <lineage>
        <taxon>Bacteria</taxon>
        <taxon>Bacillati</taxon>
        <taxon>Bacillota</taxon>
        <taxon>Negativicutes</taxon>
        <taxon>Veillonellales</taxon>
        <taxon>Veillonellaceae</taxon>
        <taxon>Anaeroglobus</taxon>
    </lineage>
</organism>
<reference evidence="2 3" key="1">
    <citation type="submission" date="2011-08" db="EMBL/GenBank/DDBJ databases">
        <authorList>
            <person name="Weinstock G."/>
            <person name="Sodergren E."/>
            <person name="Clifton S."/>
            <person name="Fulton L."/>
            <person name="Fulton B."/>
            <person name="Courtney L."/>
            <person name="Fronick C."/>
            <person name="Harrison M."/>
            <person name="Strong C."/>
            <person name="Farmer C."/>
            <person name="Delahaunty K."/>
            <person name="Markovic C."/>
            <person name="Hall O."/>
            <person name="Minx P."/>
            <person name="Tomlinson C."/>
            <person name="Mitreva M."/>
            <person name="Hou S."/>
            <person name="Chen J."/>
            <person name="Wollam A."/>
            <person name="Pepin K.H."/>
            <person name="Johnson M."/>
            <person name="Bhonagiri V."/>
            <person name="Zhang X."/>
            <person name="Suruliraj S."/>
            <person name="Warren W."/>
            <person name="Chinwalla A."/>
            <person name="Mardis E.R."/>
            <person name="Wilson R.K."/>
        </authorList>
    </citation>
    <scope>NUCLEOTIDE SEQUENCE [LARGE SCALE GENOMIC DNA]</scope>
    <source>
        <strain evidence="2 3">F0357</strain>
    </source>
</reference>
<dbReference type="AlphaFoldDB" id="G9YJ06"/>
<dbReference type="OrthoDB" id="2990883at2"/>
<evidence type="ECO:0000313" key="2">
    <source>
        <dbReference type="EMBL" id="EHM39148.1"/>
    </source>
</evidence>
<accession>G9YJ06</accession>
<keyword evidence="1" id="KW-1133">Transmembrane helix</keyword>
<dbReference type="HOGENOM" id="CLU_2010489_0_0_9"/>